<protein>
    <submittedName>
        <fullName evidence="3">Pilus assembly protein CpaB</fullName>
    </submittedName>
</protein>
<evidence type="ECO:0000313" key="4">
    <source>
        <dbReference type="Proteomes" id="UP000184114"/>
    </source>
</evidence>
<evidence type="ECO:0000313" key="3">
    <source>
        <dbReference type="EMBL" id="SHE93447.1"/>
    </source>
</evidence>
<sequence>MKRTRIIAMIISGFVFIIALINPIKVKKEEIPEEDLVQVVMARVDIENKIKITDDMLEVKRIHKYLVPENSISEKEEVVGKISLVSMFKGDVFIPQKIEEVGNSSAGLAASIPLNMRAITMNVAPDTGVAGLIKVGNKVDIISILKEEPRERGVLLLQKREVLAVDNIINPNTSEYTNEGYYVTITLAVTPEEALKFSLAQTMGISNRAILRNQEDGEVIDIESITQIDIVK</sequence>
<dbReference type="CDD" id="cd11614">
    <property type="entry name" value="SAF_CpaB_FlgA_like"/>
    <property type="match status" value="1"/>
</dbReference>
<proteinExistence type="predicted"/>
<dbReference type="InterPro" id="IPR031571">
    <property type="entry name" value="RcpC_dom"/>
</dbReference>
<evidence type="ECO:0000256" key="1">
    <source>
        <dbReference type="SAM" id="Phobius"/>
    </source>
</evidence>
<organism evidence="3 4">
    <name type="scientific">Tissierella praeacuta DSM 18095</name>
    <dbReference type="NCBI Taxonomy" id="1123404"/>
    <lineage>
        <taxon>Bacteria</taxon>
        <taxon>Bacillati</taxon>
        <taxon>Bacillota</taxon>
        <taxon>Tissierellia</taxon>
        <taxon>Tissierellales</taxon>
        <taxon>Tissierellaceae</taxon>
        <taxon>Tissierella</taxon>
    </lineage>
</organism>
<dbReference type="EMBL" id="FQTY01000011">
    <property type="protein sequence ID" value="SHE93447.1"/>
    <property type="molecule type" value="Genomic_DNA"/>
</dbReference>
<accession>A0A1M4XIE7</accession>
<dbReference type="AlphaFoldDB" id="A0A1M4XIE7"/>
<keyword evidence="1" id="KW-0812">Transmembrane</keyword>
<gene>
    <name evidence="3" type="ORF">SAMN02745784_02282</name>
</gene>
<name>A0A1M4XIE7_9FIRM</name>
<dbReference type="Pfam" id="PF16976">
    <property type="entry name" value="RcpC"/>
    <property type="match status" value="1"/>
</dbReference>
<reference evidence="4" key="1">
    <citation type="submission" date="2016-11" db="EMBL/GenBank/DDBJ databases">
        <authorList>
            <person name="Varghese N."/>
            <person name="Submissions S."/>
        </authorList>
    </citation>
    <scope>NUCLEOTIDE SEQUENCE [LARGE SCALE GENOMIC DNA]</scope>
    <source>
        <strain evidence="4">DSM 18095</strain>
    </source>
</reference>
<dbReference type="InterPro" id="IPR017592">
    <property type="entry name" value="Pilus_assmbl_Flp-typ_CpaB"/>
</dbReference>
<dbReference type="RefSeq" id="WP_072976344.1">
    <property type="nucleotide sequence ID" value="NZ_FQTY01000011.1"/>
</dbReference>
<feature type="domain" description="Flp pilus assembly protein RcpC/CpaB" evidence="2">
    <location>
        <begin position="107"/>
        <end position="204"/>
    </location>
</feature>
<keyword evidence="4" id="KW-1185">Reference proteome</keyword>
<dbReference type="GeneID" id="90995357"/>
<dbReference type="Proteomes" id="UP000184114">
    <property type="component" value="Unassembled WGS sequence"/>
</dbReference>
<dbReference type="STRING" id="1123404.SAMN02745784_02282"/>
<keyword evidence="1" id="KW-0472">Membrane</keyword>
<feature type="transmembrane region" description="Helical" evidence="1">
    <location>
        <begin position="6"/>
        <end position="24"/>
    </location>
</feature>
<keyword evidence="1" id="KW-1133">Transmembrane helix</keyword>
<evidence type="ECO:0000259" key="2">
    <source>
        <dbReference type="Pfam" id="PF16976"/>
    </source>
</evidence>
<dbReference type="NCBIfam" id="TIGR03177">
    <property type="entry name" value="pilus_cpaB"/>
    <property type="match status" value="1"/>
</dbReference>